<dbReference type="InterPro" id="IPR037523">
    <property type="entry name" value="VOC_core"/>
</dbReference>
<dbReference type="GO" id="GO:0016829">
    <property type="term" value="F:lyase activity"/>
    <property type="evidence" value="ECO:0007669"/>
    <property type="project" value="UniProtKB-KW"/>
</dbReference>
<dbReference type="PROSITE" id="PS51819">
    <property type="entry name" value="VOC"/>
    <property type="match status" value="1"/>
</dbReference>
<evidence type="ECO:0000313" key="3">
    <source>
        <dbReference type="Proteomes" id="UP001224418"/>
    </source>
</evidence>
<sequence>MINKISSVSIYVEDQDIALEFWKYKMGFKVKKDEKMGENFRWLEVAPEGAETPIVLFPREDSIIKDLKPIIMFECDDLEKTYKQLSENGVVFEGEPIKMPFGKLTYFHDDSGNKFGLKEK</sequence>
<proteinExistence type="predicted"/>
<name>A0ABU0JTL0_HATLI</name>
<dbReference type="InterPro" id="IPR029068">
    <property type="entry name" value="Glyas_Bleomycin-R_OHBP_Dase"/>
</dbReference>
<evidence type="ECO:0000313" key="2">
    <source>
        <dbReference type="EMBL" id="MDQ0480441.1"/>
    </source>
</evidence>
<dbReference type="InterPro" id="IPR004360">
    <property type="entry name" value="Glyas_Fos-R_dOase_dom"/>
</dbReference>
<comment type="caution">
    <text evidence="2">The sequence shown here is derived from an EMBL/GenBank/DDBJ whole genome shotgun (WGS) entry which is preliminary data.</text>
</comment>
<accession>A0ABU0JTL0</accession>
<protein>
    <submittedName>
        <fullName evidence="2">Enzyme related to lactoylglutathione lyase</fullName>
    </submittedName>
</protein>
<keyword evidence="2" id="KW-0456">Lyase</keyword>
<organism evidence="2 3">
    <name type="scientific">Hathewaya limosa</name>
    <name type="common">Clostridium limosum</name>
    <dbReference type="NCBI Taxonomy" id="1536"/>
    <lineage>
        <taxon>Bacteria</taxon>
        <taxon>Bacillati</taxon>
        <taxon>Bacillota</taxon>
        <taxon>Clostridia</taxon>
        <taxon>Eubacteriales</taxon>
        <taxon>Clostridiaceae</taxon>
        <taxon>Hathewaya</taxon>
    </lineage>
</organism>
<gene>
    <name evidence="2" type="ORF">QOZ93_002189</name>
</gene>
<dbReference type="PANTHER" id="PTHR36437">
    <property type="entry name" value="GLYOXALASE/BLEOMYCIN RESISTANCE PROTEIN/DIOXYGENASE"/>
    <property type="match status" value="1"/>
</dbReference>
<dbReference type="Gene3D" id="3.10.180.10">
    <property type="entry name" value="2,3-Dihydroxybiphenyl 1,2-Dioxygenase, domain 1"/>
    <property type="match status" value="1"/>
</dbReference>
<dbReference type="SUPFAM" id="SSF54593">
    <property type="entry name" value="Glyoxalase/Bleomycin resistance protein/Dihydroxybiphenyl dioxygenase"/>
    <property type="match status" value="1"/>
</dbReference>
<dbReference type="PANTHER" id="PTHR36437:SF2">
    <property type="entry name" value="GLYOXALASE_BLEOMYCIN RESISTANCE PROTEIN_DIOXYGENASE"/>
    <property type="match status" value="1"/>
</dbReference>
<dbReference type="Pfam" id="PF00903">
    <property type="entry name" value="Glyoxalase"/>
    <property type="match status" value="1"/>
</dbReference>
<reference evidence="2 3" key="1">
    <citation type="submission" date="2023-07" db="EMBL/GenBank/DDBJ databases">
        <title>Genomic Encyclopedia of Type Strains, Phase IV (KMG-IV): sequencing the most valuable type-strain genomes for metagenomic binning, comparative biology and taxonomic classification.</title>
        <authorList>
            <person name="Goeker M."/>
        </authorList>
    </citation>
    <scope>NUCLEOTIDE SEQUENCE [LARGE SCALE GENOMIC DNA]</scope>
    <source>
        <strain evidence="2 3">DSM 1400</strain>
    </source>
</reference>
<dbReference type="RefSeq" id="WP_307356426.1">
    <property type="nucleotide sequence ID" value="NZ_BAAACJ010000007.1"/>
</dbReference>
<dbReference type="EMBL" id="JAUSWN010000019">
    <property type="protein sequence ID" value="MDQ0480441.1"/>
    <property type="molecule type" value="Genomic_DNA"/>
</dbReference>
<dbReference type="Proteomes" id="UP001224418">
    <property type="component" value="Unassembled WGS sequence"/>
</dbReference>
<evidence type="ECO:0000259" key="1">
    <source>
        <dbReference type="PROSITE" id="PS51819"/>
    </source>
</evidence>
<keyword evidence="3" id="KW-1185">Reference proteome</keyword>
<feature type="domain" description="VOC" evidence="1">
    <location>
        <begin position="4"/>
        <end position="120"/>
    </location>
</feature>